<evidence type="ECO:0000256" key="7">
    <source>
        <dbReference type="SAM" id="MobiDB-lite"/>
    </source>
</evidence>
<evidence type="ECO:0000313" key="11">
    <source>
        <dbReference type="RefSeq" id="XP_022136708.1"/>
    </source>
</evidence>
<dbReference type="KEGG" id="mcha:111008355"/>
<evidence type="ECO:0000256" key="4">
    <source>
        <dbReference type="ARBA" id="ARBA00022989"/>
    </source>
</evidence>
<dbReference type="CDD" id="cd20069">
    <property type="entry name" value="5TM_Oxa1-like"/>
    <property type="match status" value="1"/>
</dbReference>
<evidence type="ECO:0000256" key="3">
    <source>
        <dbReference type="ARBA" id="ARBA00022692"/>
    </source>
</evidence>
<evidence type="ECO:0000256" key="8">
    <source>
        <dbReference type="SAM" id="Phobius"/>
    </source>
</evidence>
<sequence>MAYRRSLCTRADLVARRCHPSFSIFLHHTDDRKDQHLDGDSVSPEKINNFLQRRSFGTSFNKSSRSNFFAHDRRYPNTFFSSSAGSFFCRYMSSTIGGGSEKIEFMSDVAEVLTDTTVQSAVSQAAVANEVAIAAADSFLPVKGLQYFIDSMHSFTGLNWWACIVLTTILIRGATFPLLINQLKSTAKLTMLRPHLEDVKKQMQEKGMDPRAVAEGQQQMKKLFNEFGVSPFTPLKGLFIQGPVFVSFFLAVSNMAEKMPSFKNGGAYWFVDLTTPDTMYIFPVLTALTFWITVEYNMQEGMEGNPIAGTMKNVMRGLAIATVPLTMSFPKAIFCYWVTSNLFSLGYGAVLKVPGVKKALGVPEVPAENSNTTPQPAFSFLTAMKQATEANQPATTSLTAEPSPVQDRKISSSSVISQRLRSLEKEVKGRKKMKNKKK</sequence>
<dbReference type="RefSeq" id="XP_022136709.1">
    <property type="nucleotide sequence ID" value="XM_022281017.1"/>
</dbReference>
<dbReference type="NCBIfam" id="TIGR03592">
    <property type="entry name" value="yidC_oxa1_cterm"/>
    <property type="match status" value="1"/>
</dbReference>
<reference evidence="11 12" key="1">
    <citation type="submission" date="2025-04" db="UniProtKB">
        <authorList>
            <consortium name="RefSeq"/>
        </authorList>
    </citation>
    <scope>IDENTIFICATION</scope>
    <source>
        <strain evidence="11 12">OHB3-1</strain>
    </source>
</reference>
<evidence type="ECO:0000256" key="6">
    <source>
        <dbReference type="RuleBase" id="RU003945"/>
    </source>
</evidence>
<evidence type="ECO:0000256" key="2">
    <source>
        <dbReference type="ARBA" id="ARBA00010583"/>
    </source>
</evidence>
<dbReference type="GeneID" id="111008355"/>
<evidence type="ECO:0000313" key="12">
    <source>
        <dbReference type="RefSeq" id="XP_022136709.1"/>
    </source>
</evidence>
<dbReference type="PANTHER" id="PTHR12428">
    <property type="entry name" value="OXA1"/>
    <property type="match status" value="1"/>
</dbReference>
<proteinExistence type="inferred from homology"/>
<dbReference type="PANTHER" id="PTHR12428:SF34">
    <property type="entry name" value="MITOCHONDRIAL INNER MEMBRANE PROTEIN OXA1-LIKE"/>
    <property type="match status" value="1"/>
</dbReference>
<feature type="transmembrane region" description="Helical" evidence="8">
    <location>
        <begin position="268"/>
        <end position="294"/>
    </location>
</feature>
<dbReference type="InterPro" id="IPR028055">
    <property type="entry name" value="YidC/Oxa/ALB_C"/>
</dbReference>
<feature type="transmembrane region" description="Helical" evidence="8">
    <location>
        <begin position="238"/>
        <end position="256"/>
    </location>
</feature>
<dbReference type="AlphaFoldDB" id="A0A6J1C542"/>
<feature type="domain" description="Membrane insertase YidC/Oxa/ALB C-terminal" evidence="9">
    <location>
        <begin position="160"/>
        <end position="347"/>
    </location>
</feature>
<dbReference type="Proteomes" id="UP000504603">
    <property type="component" value="Unplaced"/>
</dbReference>
<name>A0A6J1C542_MOMCH</name>
<feature type="transmembrane region" description="Helical" evidence="8">
    <location>
        <begin position="158"/>
        <end position="180"/>
    </location>
</feature>
<accession>A0A6J1C542</accession>
<dbReference type="GO" id="GO:0032977">
    <property type="term" value="F:membrane insertase activity"/>
    <property type="evidence" value="ECO:0007669"/>
    <property type="project" value="InterPro"/>
</dbReference>
<dbReference type="OrthoDB" id="2148490at2759"/>
<protein>
    <submittedName>
        <fullName evidence="11 12">Mitochondrial inner membrane protein OXA1</fullName>
    </submittedName>
</protein>
<comment type="similarity">
    <text evidence="6">Belongs to the OXA1/ALB3/YidC family.</text>
</comment>
<evidence type="ECO:0000256" key="5">
    <source>
        <dbReference type="ARBA" id="ARBA00023136"/>
    </source>
</evidence>
<dbReference type="InterPro" id="IPR001708">
    <property type="entry name" value="YidC/ALB3/OXA1/COX18"/>
</dbReference>
<dbReference type="GO" id="GO:0032979">
    <property type="term" value="P:protein insertion into mitochondrial inner membrane from matrix"/>
    <property type="evidence" value="ECO:0007669"/>
    <property type="project" value="TreeGrafter"/>
</dbReference>
<gene>
    <name evidence="11 12" type="primary">LOC111008355</name>
</gene>
<feature type="region of interest" description="Disordered" evidence="7">
    <location>
        <begin position="389"/>
        <end position="438"/>
    </location>
</feature>
<comment type="similarity">
    <text evidence="2">Belongs to the OXA1/ALB3/YidC (TC 2.A.9.2) family.</text>
</comment>
<feature type="compositionally biased region" description="Basic residues" evidence="7">
    <location>
        <begin position="428"/>
        <end position="438"/>
    </location>
</feature>
<comment type="subcellular location">
    <subcellularLocation>
        <location evidence="1 6">Membrane</location>
        <topology evidence="1 6">Multi-pass membrane protein</topology>
    </subcellularLocation>
</comment>
<feature type="compositionally biased region" description="Low complexity" evidence="7">
    <location>
        <begin position="411"/>
        <end position="420"/>
    </location>
</feature>
<dbReference type="RefSeq" id="XP_022136708.1">
    <property type="nucleotide sequence ID" value="XM_022281016.1"/>
</dbReference>
<organism evidence="10 12">
    <name type="scientific">Momordica charantia</name>
    <name type="common">Bitter gourd</name>
    <name type="synonym">Balsam pear</name>
    <dbReference type="NCBI Taxonomy" id="3673"/>
    <lineage>
        <taxon>Eukaryota</taxon>
        <taxon>Viridiplantae</taxon>
        <taxon>Streptophyta</taxon>
        <taxon>Embryophyta</taxon>
        <taxon>Tracheophyta</taxon>
        <taxon>Spermatophyta</taxon>
        <taxon>Magnoliopsida</taxon>
        <taxon>eudicotyledons</taxon>
        <taxon>Gunneridae</taxon>
        <taxon>Pentapetalae</taxon>
        <taxon>rosids</taxon>
        <taxon>fabids</taxon>
        <taxon>Cucurbitales</taxon>
        <taxon>Cucurbitaceae</taxon>
        <taxon>Momordiceae</taxon>
        <taxon>Momordica</taxon>
    </lineage>
</organism>
<evidence type="ECO:0000256" key="1">
    <source>
        <dbReference type="ARBA" id="ARBA00004141"/>
    </source>
</evidence>
<evidence type="ECO:0000313" key="10">
    <source>
        <dbReference type="Proteomes" id="UP000504603"/>
    </source>
</evidence>
<evidence type="ECO:0000259" key="9">
    <source>
        <dbReference type="Pfam" id="PF02096"/>
    </source>
</evidence>
<keyword evidence="4 8" id="KW-1133">Transmembrane helix</keyword>
<dbReference type="GO" id="GO:0005743">
    <property type="term" value="C:mitochondrial inner membrane"/>
    <property type="evidence" value="ECO:0007669"/>
    <property type="project" value="TreeGrafter"/>
</dbReference>
<keyword evidence="10" id="KW-1185">Reference proteome</keyword>
<feature type="compositionally biased region" description="Polar residues" evidence="7">
    <location>
        <begin position="389"/>
        <end position="400"/>
    </location>
</feature>
<keyword evidence="5 8" id="KW-0472">Membrane</keyword>
<dbReference type="Pfam" id="PF02096">
    <property type="entry name" value="60KD_IMP"/>
    <property type="match status" value="1"/>
</dbReference>
<keyword evidence="3 6" id="KW-0812">Transmembrane</keyword>